<dbReference type="Gene3D" id="3.20.20.30">
    <property type="entry name" value="Luciferase-like domain"/>
    <property type="match status" value="1"/>
</dbReference>
<evidence type="ECO:0000313" key="7">
    <source>
        <dbReference type="EMBL" id="KIO50910.1"/>
    </source>
</evidence>
<dbReference type="InterPro" id="IPR050172">
    <property type="entry name" value="SsuD_RutA_monooxygenase"/>
</dbReference>
<feature type="region of interest" description="Disordered" evidence="5">
    <location>
        <begin position="369"/>
        <end position="388"/>
    </location>
</feature>
<evidence type="ECO:0000256" key="5">
    <source>
        <dbReference type="SAM" id="MobiDB-lite"/>
    </source>
</evidence>
<dbReference type="CDD" id="cd01094">
    <property type="entry name" value="Alkanesulfonate_monoxygenase"/>
    <property type="match status" value="1"/>
</dbReference>
<keyword evidence="2" id="KW-0288">FMN</keyword>
<name>A0A0D0EJB5_9FLAO</name>
<protein>
    <submittedName>
        <fullName evidence="7">Alkanesulfonate monooxygenase</fullName>
    </submittedName>
</protein>
<dbReference type="SUPFAM" id="SSF51679">
    <property type="entry name" value="Bacterial luciferase-like"/>
    <property type="match status" value="1"/>
</dbReference>
<dbReference type="PANTHER" id="PTHR42847:SF4">
    <property type="entry name" value="ALKANESULFONATE MONOOXYGENASE-RELATED"/>
    <property type="match status" value="1"/>
</dbReference>
<dbReference type="EMBL" id="MUGX01000025">
    <property type="protein sequence ID" value="OXA85411.1"/>
    <property type="molecule type" value="Genomic_DNA"/>
</dbReference>
<dbReference type="PANTHER" id="PTHR42847">
    <property type="entry name" value="ALKANESULFONATE MONOOXYGENASE"/>
    <property type="match status" value="1"/>
</dbReference>
<evidence type="ECO:0000313" key="9">
    <source>
        <dbReference type="Proteomes" id="UP000032061"/>
    </source>
</evidence>
<reference evidence="8 10" key="2">
    <citation type="submission" date="2016-11" db="EMBL/GenBank/DDBJ databases">
        <title>Whole genomes of Flavobacteriaceae.</title>
        <authorList>
            <person name="Stine C."/>
            <person name="Li C."/>
            <person name="Tadesse D."/>
        </authorList>
    </citation>
    <scope>NUCLEOTIDE SEQUENCE [LARGE SCALE GENOMIC DNA]</scope>
    <source>
        <strain evidence="8 10">ATCC 51468</strain>
    </source>
</reference>
<reference evidence="7 9" key="1">
    <citation type="submission" date="2015-01" db="EMBL/GenBank/DDBJ databases">
        <title>Genome of Flavobacterium hibernum DSM 12611.</title>
        <authorList>
            <person name="Stropko S.J."/>
            <person name="Pipes S.E."/>
            <person name="Newman J.D."/>
        </authorList>
    </citation>
    <scope>NUCLEOTIDE SEQUENCE [LARGE SCALE GENOMIC DNA]</scope>
    <source>
        <strain evidence="7 9">DSM 12611</strain>
    </source>
</reference>
<dbReference type="EMBL" id="JPRK01000022">
    <property type="protein sequence ID" value="KIO50910.1"/>
    <property type="molecule type" value="Genomic_DNA"/>
</dbReference>
<keyword evidence="10" id="KW-1185">Reference proteome</keyword>
<dbReference type="RefSeq" id="WP_041520089.1">
    <property type="nucleotide sequence ID" value="NZ_JPRK01000022.1"/>
</dbReference>
<feature type="compositionally biased region" description="Polar residues" evidence="5">
    <location>
        <begin position="376"/>
        <end position="388"/>
    </location>
</feature>
<evidence type="ECO:0000256" key="4">
    <source>
        <dbReference type="ARBA" id="ARBA00023033"/>
    </source>
</evidence>
<proteinExistence type="predicted"/>
<evidence type="ECO:0000313" key="10">
    <source>
        <dbReference type="Proteomes" id="UP000198302"/>
    </source>
</evidence>
<dbReference type="Proteomes" id="UP000198302">
    <property type="component" value="Unassembled WGS sequence"/>
</dbReference>
<keyword evidence="3" id="KW-0560">Oxidoreductase</keyword>
<evidence type="ECO:0000313" key="8">
    <source>
        <dbReference type="EMBL" id="OXA85411.1"/>
    </source>
</evidence>
<dbReference type="InterPro" id="IPR036661">
    <property type="entry name" value="Luciferase-like_sf"/>
</dbReference>
<gene>
    <name evidence="8" type="ORF">B0A73_16865</name>
    <name evidence="7" type="ORF">IW18_20655</name>
</gene>
<dbReference type="GO" id="GO:0046306">
    <property type="term" value="P:alkanesulfonate catabolic process"/>
    <property type="evidence" value="ECO:0007669"/>
    <property type="project" value="TreeGrafter"/>
</dbReference>
<sequence>MIEGKIETVAIRTPERVAEISWFNDIIGGDTAYLGVLDNDRRSSYEHCREITLEAEKLGFSNILYPSAYTVGQDGLAFAASVAPETNKITFLLAIRTGEVHPPMLARAISSLDHMLKGRLILNIINSDLPGTREDPNLRYQRCSEVIQILQQGWTQDRISHKGEIYQFDLPSDPVKSYQQNGGPLLYFGGTSPGSRAVCAKHCDVFLTWPESEESMYATLKEMSERAAAEGRTIDFGLRIHVIVRETQEEARAYAKKLISKFDEKRGLEIRSRGEDSRSLGVLKQDELRETSDEDGYVEDILWTDIGKVFSGCGSGLVGSADQIIEKLNRYMDMGFRSFIFSGFPLIEEANYFAKLVLPRLPNASLPHLQGRIPQETPTTPLTNAELV</sequence>
<evidence type="ECO:0000256" key="1">
    <source>
        <dbReference type="ARBA" id="ARBA00022630"/>
    </source>
</evidence>
<dbReference type="OrthoDB" id="9814695at2"/>
<comment type="caution">
    <text evidence="7">The sequence shown here is derived from an EMBL/GenBank/DDBJ whole genome shotgun (WGS) entry which is preliminary data.</text>
</comment>
<evidence type="ECO:0000259" key="6">
    <source>
        <dbReference type="Pfam" id="PF00296"/>
    </source>
</evidence>
<dbReference type="AlphaFoldDB" id="A0A0D0EJB5"/>
<dbReference type="Proteomes" id="UP000032061">
    <property type="component" value="Unassembled WGS sequence"/>
</dbReference>
<dbReference type="Pfam" id="PF00296">
    <property type="entry name" value="Bac_luciferase"/>
    <property type="match status" value="1"/>
</dbReference>
<keyword evidence="4 7" id="KW-0503">Monooxygenase</keyword>
<dbReference type="InterPro" id="IPR011251">
    <property type="entry name" value="Luciferase-like_dom"/>
</dbReference>
<keyword evidence="1" id="KW-0285">Flavoprotein</keyword>
<evidence type="ECO:0000256" key="3">
    <source>
        <dbReference type="ARBA" id="ARBA00023002"/>
    </source>
</evidence>
<dbReference type="GO" id="GO:0008726">
    <property type="term" value="F:alkanesulfonate monooxygenase activity"/>
    <property type="evidence" value="ECO:0007669"/>
    <property type="project" value="TreeGrafter"/>
</dbReference>
<dbReference type="STRING" id="37752.IW18_20655"/>
<evidence type="ECO:0000256" key="2">
    <source>
        <dbReference type="ARBA" id="ARBA00022643"/>
    </source>
</evidence>
<organism evidence="7 9">
    <name type="scientific">Flavobacterium hibernum</name>
    <dbReference type="NCBI Taxonomy" id="37752"/>
    <lineage>
        <taxon>Bacteria</taxon>
        <taxon>Pseudomonadati</taxon>
        <taxon>Bacteroidota</taxon>
        <taxon>Flavobacteriia</taxon>
        <taxon>Flavobacteriales</taxon>
        <taxon>Flavobacteriaceae</taxon>
        <taxon>Flavobacterium</taxon>
    </lineage>
</organism>
<accession>A0A0D0EJB5</accession>
<feature type="domain" description="Luciferase-like" evidence="6">
    <location>
        <begin position="44"/>
        <end position="337"/>
    </location>
</feature>